<dbReference type="PANTHER" id="PTHR43269:SF3">
    <property type="entry name" value="CITRATE TRANSPORTER-LIKE DOMAIN-CONTAINING PROTEIN"/>
    <property type="match status" value="1"/>
</dbReference>
<evidence type="ECO:0000256" key="2">
    <source>
        <dbReference type="ARBA" id="ARBA00022448"/>
    </source>
</evidence>
<evidence type="ECO:0000256" key="4">
    <source>
        <dbReference type="ARBA" id="ARBA00022989"/>
    </source>
</evidence>
<keyword evidence="5 7" id="KW-0472">Membrane</keyword>
<dbReference type="AlphaFoldDB" id="A0A398A8C0"/>
<keyword evidence="3 7" id="KW-0812">Transmembrane</keyword>
<feature type="transmembrane region" description="Helical" evidence="7">
    <location>
        <begin position="541"/>
        <end position="566"/>
    </location>
</feature>
<dbReference type="GO" id="GO:0016020">
    <property type="term" value="C:membrane"/>
    <property type="evidence" value="ECO:0007669"/>
    <property type="project" value="UniProtKB-SubCell"/>
</dbReference>
<comment type="subcellular location">
    <subcellularLocation>
        <location evidence="1">Membrane</location>
        <topology evidence="1">Multi-pass membrane protein</topology>
    </subcellularLocation>
</comment>
<proteinExistence type="predicted"/>
<keyword evidence="4 7" id="KW-1133">Transmembrane helix</keyword>
<evidence type="ECO:0000313" key="10">
    <source>
        <dbReference type="Proteomes" id="UP000264353"/>
    </source>
</evidence>
<evidence type="ECO:0000256" key="3">
    <source>
        <dbReference type="ARBA" id="ARBA00022692"/>
    </source>
</evidence>
<feature type="domain" description="Citrate transporter-like" evidence="8">
    <location>
        <begin position="194"/>
        <end position="524"/>
    </location>
</feature>
<dbReference type="Proteomes" id="UP000264353">
    <property type="component" value="Chromosome A3"/>
</dbReference>
<name>A0A398A8C0_BRACM</name>
<feature type="transmembrane region" description="Helical" evidence="7">
    <location>
        <begin position="423"/>
        <end position="445"/>
    </location>
</feature>
<accession>A0A398A8C0</accession>
<feature type="transmembrane region" description="Helical" evidence="7">
    <location>
        <begin position="466"/>
        <end position="486"/>
    </location>
</feature>
<evidence type="ECO:0000313" key="9">
    <source>
        <dbReference type="EMBL" id="RID71820.1"/>
    </source>
</evidence>
<feature type="transmembrane region" description="Helical" evidence="7">
    <location>
        <begin position="578"/>
        <end position="596"/>
    </location>
</feature>
<keyword evidence="2" id="KW-0813">Transport</keyword>
<feature type="transmembrane region" description="Helical" evidence="7">
    <location>
        <begin position="356"/>
        <end position="376"/>
    </location>
</feature>
<feature type="transmembrane region" description="Helical" evidence="7">
    <location>
        <begin position="278"/>
        <end position="306"/>
    </location>
</feature>
<dbReference type="GO" id="GO:0015297">
    <property type="term" value="F:antiporter activity"/>
    <property type="evidence" value="ECO:0007669"/>
    <property type="project" value="InterPro"/>
</dbReference>
<organism evidence="9 10">
    <name type="scientific">Brassica campestris</name>
    <name type="common">Field mustard</name>
    <dbReference type="NCBI Taxonomy" id="3711"/>
    <lineage>
        <taxon>Eukaryota</taxon>
        <taxon>Viridiplantae</taxon>
        <taxon>Streptophyta</taxon>
        <taxon>Embryophyta</taxon>
        <taxon>Tracheophyta</taxon>
        <taxon>Spermatophyta</taxon>
        <taxon>Magnoliopsida</taxon>
        <taxon>eudicotyledons</taxon>
        <taxon>Gunneridae</taxon>
        <taxon>Pentapetalae</taxon>
        <taxon>rosids</taxon>
        <taxon>malvids</taxon>
        <taxon>Brassicales</taxon>
        <taxon>Brassicaceae</taxon>
        <taxon>Brassiceae</taxon>
        <taxon>Brassica</taxon>
    </lineage>
</organism>
<dbReference type="InterPro" id="IPR045016">
    <property type="entry name" value="NhaD-like"/>
</dbReference>
<protein>
    <recommendedName>
        <fullName evidence="8">Citrate transporter-like domain-containing protein</fullName>
    </recommendedName>
</protein>
<evidence type="ECO:0000256" key="1">
    <source>
        <dbReference type="ARBA" id="ARBA00004141"/>
    </source>
</evidence>
<dbReference type="EMBL" id="CM010630">
    <property type="protein sequence ID" value="RID71820.1"/>
    <property type="molecule type" value="Genomic_DNA"/>
</dbReference>
<feature type="region of interest" description="Disordered" evidence="6">
    <location>
        <begin position="97"/>
        <end position="117"/>
    </location>
</feature>
<dbReference type="Pfam" id="PF03600">
    <property type="entry name" value="CitMHS"/>
    <property type="match status" value="1"/>
</dbReference>
<evidence type="ECO:0000256" key="7">
    <source>
        <dbReference type="SAM" id="Phobius"/>
    </source>
</evidence>
<dbReference type="NCBIfam" id="NF038006">
    <property type="entry name" value="NhaD_1"/>
    <property type="match status" value="1"/>
</dbReference>
<gene>
    <name evidence="9" type="ORF">BRARA_C03740</name>
</gene>
<feature type="transmembrane region" description="Helical" evidence="7">
    <location>
        <begin position="506"/>
        <end position="529"/>
    </location>
</feature>
<reference evidence="9 10" key="1">
    <citation type="submission" date="2018-06" db="EMBL/GenBank/DDBJ databases">
        <title>WGS assembly of Brassica rapa FPsc.</title>
        <authorList>
            <person name="Bowman J."/>
            <person name="Kohchi T."/>
            <person name="Yamato K."/>
            <person name="Jenkins J."/>
            <person name="Shu S."/>
            <person name="Ishizaki K."/>
            <person name="Yamaoka S."/>
            <person name="Nishihama R."/>
            <person name="Nakamura Y."/>
            <person name="Berger F."/>
            <person name="Adam C."/>
            <person name="Aki S."/>
            <person name="Althoff F."/>
            <person name="Araki T."/>
            <person name="Arteaga-Vazquez M."/>
            <person name="Balasubrmanian S."/>
            <person name="Bauer D."/>
            <person name="Boehm C."/>
            <person name="Briginshaw L."/>
            <person name="Caballero-Perez J."/>
            <person name="Catarino B."/>
            <person name="Chen F."/>
            <person name="Chiyoda S."/>
            <person name="Chovatia M."/>
            <person name="Davies K."/>
            <person name="Delmans M."/>
            <person name="Demura T."/>
            <person name="Dierschke T."/>
            <person name="Dolan L."/>
            <person name="Dorantes-Acosta A."/>
            <person name="Eklund D."/>
            <person name="Florent S."/>
            <person name="Flores-Sandoval E."/>
            <person name="Fujiyama A."/>
            <person name="Fukuzawa H."/>
            <person name="Galik B."/>
            <person name="Grimanelli D."/>
            <person name="Grimwood J."/>
            <person name="Grossniklaus U."/>
            <person name="Hamada T."/>
            <person name="Haseloff J."/>
            <person name="Hetherington A."/>
            <person name="Higo A."/>
            <person name="Hirakawa Y."/>
            <person name="Hundley H."/>
            <person name="Ikeda Y."/>
            <person name="Inoue K."/>
            <person name="Inoue S."/>
            <person name="Ishida S."/>
            <person name="Jia Q."/>
            <person name="Kakita M."/>
            <person name="Kanazawa T."/>
            <person name="Kawai Y."/>
            <person name="Kawashima T."/>
            <person name="Kennedy M."/>
            <person name="Kinose K."/>
            <person name="Kinoshita T."/>
            <person name="Kohara Y."/>
            <person name="Koide E."/>
            <person name="Komatsu K."/>
            <person name="Kopischke S."/>
            <person name="Kubo M."/>
            <person name="Kyozuka J."/>
            <person name="Lagercrantz U."/>
            <person name="Lin S."/>
            <person name="Lindquist E."/>
            <person name="Lipzen A."/>
            <person name="Lu C."/>
            <person name="Luna E."/>
            <person name="Martienssen R."/>
            <person name="Minamino N."/>
            <person name="Mizutani M."/>
            <person name="Mizutani M."/>
            <person name="Mochizuki N."/>
            <person name="Monte I."/>
            <person name="Mosher R."/>
            <person name="Nagasaki H."/>
            <person name="Nakagami H."/>
            <person name="Naramoto S."/>
            <person name="Nishitani K."/>
            <person name="Ohtani M."/>
            <person name="Okamoto T."/>
            <person name="Okumura M."/>
            <person name="Phillips J."/>
            <person name="Pollak B."/>
            <person name="Reinders A."/>
            <person name="Roevekamp M."/>
            <person name="Sano R."/>
            <person name="Sawa S."/>
            <person name="Schmid M."/>
            <person name="Shirakawa M."/>
            <person name="Solano R."/>
            <person name="Spunde A."/>
            <person name="Suetsugu N."/>
            <person name="Sugano S."/>
            <person name="Sugiyama A."/>
            <person name="Sun R."/>
            <person name="Suzuki Y."/>
            <person name="Takenaka M."/>
            <person name="Takezawa D."/>
            <person name="Tomogane H."/>
            <person name="Tsuzuki M."/>
            <person name="Ueda T."/>
            <person name="Umeda M."/>
            <person name="Ward J."/>
            <person name="Watanabe Y."/>
            <person name="Yazaki K."/>
            <person name="Yokoyama R."/>
            <person name="Yoshitake Y."/>
            <person name="Yotsui I."/>
            <person name="Zachgo S."/>
            <person name="Schmutz J."/>
        </authorList>
    </citation>
    <scope>NUCLEOTIDE SEQUENCE [LARGE SCALE GENOMIC DNA]</scope>
    <source>
        <strain evidence="10">cv. B-3</strain>
    </source>
</reference>
<sequence length="616" mass="65977">MVKRQDSEHIITNQRLLIATDHLSTSPVCRSFFRALSPVIAMAVFPIGSHFAPPHKLTKRHAVVTSSRLCLSTRLPQSVSFSTVSSSRMSRHSVLVRAEDKTRNSSSPSLEEQSQPIDESKLEDLMDSCDPICSVDEPSSTYFEANYQPKTDVVKAIAVIAAALTGTAAINHSWVAANQDVAMALLFGIGYAGIIFEESLAFNKSGIGLVMAVSLWVVRSIGAPSAEVVVSELQHATAEVSEIVFFLLGAMTIVEIVDAHQGFKLVTDNITTRKPKTLLWVVGFVTFFLSSILDNLTSTIVMVSLLRKLVPQSEYRKLLGAVVVIAANAGGAWSPIGDVTTTMLWIHGQISTLPTIQGLFIPSAISLAVPLALMSLSSEVNEKGQDTSDVMASEKMAPRGQLVFGVGLGALVFVPVFKSLTGLPPYMGILLGLGVLWILTDAIHYGESERQKLKVPQALSRIDTQGALFFLGILLSVSSLEAAGILRDIATYLDANIPNVELIASAIGVVSAIIDNVPLVAATMGMYDLTSFPQDSEFWQLVAFCAGTGGSMLIIGSAAGVAFMGMEKVDFFWYFRKVSGYAFAGYAAGIAAYLAVQSLHFSIPTTVAQIPFLTGS</sequence>
<evidence type="ECO:0000256" key="5">
    <source>
        <dbReference type="ARBA" id="ARBA00023136"/>
    </source>
</evidence>
<feature type="transmembrane region" description="Helical" evidence="7">
    <location>
        <begin position="318"/>
        <end position="336"/>
    </location>
</feature>
<evidence type="ECO:0000259" key="8">
    <source>
        <dbReference type="Pfam" id="PF03600"/>
    </source>
</evidence>
<dbReference type="GO" id="GO:0006814">
    <property type="term" value="P:sodium ion transport"/>
    <property type="evidence" value="ECO:0007669"/>
    <property type="project" value="InterPro"/>
</dbReference>
<feature type="transmembrane region" description="Helical" evidence="7">
    <location>
        <begin position="397"/>
        <end position="417"/>
    </location>
</feature>
<dbReference type="InterPro" id="IPR004680">
    <property type="entry name" value="Cit_transptr-like_dom"/>
</dbReference>
<evidence type="ECO:0000256" key="6">
    <source>
        <dbReference type="SAM" id="MobiDB-lite"/>
    </source>
</evidence>
<dbReference type="PANTHER" id="PTHR43269">
    <property type="entry name" value="SODIUM/PROTON ANTIPORTER 1-RELATED"/>
    <property type="match status" value="1"/>
</dbReference>
<feature type="compositionally biased region" description="Low complexity" evidence="6">
    <location>
        <begin position="105"/>
        <end position="116"/>
    </location>
</feature>